<evidence type="ECO:0000313" key="1">
    <source>
        <dbReference type="EMBL" id="EDL77773.1"/>
    </source>
</evidence>
<gene>
    <name evidence="1" type="ORF">rCG_25674</name>
</gene>
<accession>A6I1F4</accession>
<sequence length="27" mass="3187">MNSPHSDLEGLPFFMIRLQLARFSYCL</sequence>
<proteinExistence type="predicted"/>
<evidence type="ECO:0000313" key="2">
    <source>
        <dbReference type="Proteomes" id="UP000234681"/>
    </source>
</evidence>
<reference evidence="1 2" key="1">
    <citation type="submission" date="2005-09" db="EMBL/GenBank/DDBJ databases">
        <authorList>
            <person name="Mural R.J."/>
            <person name="Li P.W."/>
            <person name="Adams M.D."/>
            <person name="Amanatides P.G."/>
            <person name="Baden-Tillson H."/>
            <person name="Barnstead M."/>
            <person name="Chin S.H."/>
            <person name="Dew I."/>
            <person name="Evans C.A."/>
            <person name="Ferriera S."/>
            <person name="Flanigan M."/>
            <person name="Fosler C."/>
            <person name="Glodek A."/>
            <person name="Gu Z."/>
            <person name="Holt R.A."/>
            <person name="Jennings D."/>
            <person name="Kraft C.L."/>
            <person name="Lu F."/>
            <person name="Nguyen T."/>
            <person name="Nusskern D.R."/>
            <person name="Pfannkoch C.M."/>
            <person name="Sitter C."/>
            <person name="Sutton G.G."/>
            <person name="Venter J.C."/>
            <person name="Wang Z."/>
            <person name="Woodage T."/>
            <person name="Zheng X.H."/>
            <person name="Zhong F."/>
        </authorList>
    </citation>
    <scope>NUCLEOTIDE SEQUENCE [LARGE SCALE GENOMIC DNA]</scope>
    <source>
        <strain>BN</strain>
        <strain evidence="2">Sprague-Dawley</strain>
    </source>
</reference>
<dbReference type="Proteomes" id="UP000234681">
    <property type="component" value="Chromosome 8"/>
</dbReference>
<dbReference type="AlphaFoldDB" id="A6I1F4"/>
<dbReference type="EMBL" id="CH473954">
    <property type="protein sequence ID" value="EDL77773.1"/>
    <property type="molecule type" value="Genomic_DNA"/>
</dbReference>
<organism evidence="1 2">
    <name type="scientific">Rattus norvegicus</name>
    <name type="common">Rat</name>
    <dbReference type="NCBI Taxonomy" id="10116"/>
    <lineage>
        <taxon>Eukaryota</taxon>
        <taxon>Metazoa</taxon>
        <taxon>Chordata</taxon>
        <taxon>Craniata</taxon>
        <taxon>Vertebrata</taxon>
        <taxon>Euteleostomi</taxon>
        <taxon>Mammalia</taxon>
        <taxon>Eutheria</taxon>
        <taxon>Euarchontoglires</taxon>
        <taxon>Glires</taxon>
        <taxon>Rodentia</taxon>
        <taxon>Myomorpha</taxon>
        <taxon>Muroidea</taxon>
        <taxon>Muridae</taxon>
        <taxon>Murinae</taxon>
        <taxon>Rattus</taxon>
    </lineage>
</organism>
<name>A6I1F4_RAT</name>
<protein>
    <submittedName>
        <fullName evidence="1">RCG25674</fullName>
    </submittedName>
</protein>